<evidence type="ECO:0000313" key="3">
    <source>
        <dbReference type="Proteomes" id="UP000256977"/>
    </source>
</evidence>
<dbReference type="AlphaFoldDB" id="A0A3D9JU29"/>
<organism evidence="2 3">
    <name type="scientific">Cohnella phaseoli</name>
    <dbReference type="NCBI Taxonomy" id="456490"/>
    <lineage>
        <taxon>Bacteria</taxon>
        <taxon>Bacillati</taxon>
        <taxon>Bacillota</taxon>
        <taxon>Bacilli</taxon>
        <taxon>Bacillales</taxon>
        <taxon>Paenibacillaceae</taxon>
        <taxon>Cohnella</taxon>
    </lineage>
</organism>
<feature type="transmembrane region" description="Helical" evidence="1">
    <location>
        <begin position="213"/>
        <end position="230"/>
    </location>
</feature>
<reference evidence="2 3" key="1">
    <citation type="submission" date="2018-07" db="EMBL/GenBank/DDBJ databases">
        <title>Genomic Encyclopedia of Type Strains, Phase III (KMG-III): the genomes of soil and plant-associated and newly described type strains.</title>
        <authorList>
            <person name="Whitman W."/>
        </authorList>
    </citation>
    <scope>NUCLEOTIDE SEQUENCE [LARGE SCALE GENOMIC DNA]</scope>
    <source>
        <strain evidence="2 3">CECT 7287</strain>
    </source>
</reference>
<dbReference type="RefSeq" id="WP_246016518.1">
    <property type="nucleotide sequence ID" value="NZ_QRDZ01000009.1"/>
</dbReference>
<evidence type="ECO:0000313" key="2">
    <source>
        <dbReference type="EMBL" id="RED77430.1"/>
    </source>
</evidence>
<accession>A0A3D9JU29</accession>
<keyword evidence="1" id="KW-1133">Transmembrane helix</keyword>
<dbReference type="InterPro" id="IPR036927">
    <property type="entry name" value="Cyt_c_oxase-like_su1_sf"/>
</dbReference>
<dbReference type="Gene3D" id="1.20.210.10">
    <property type="entry name" value="Cytochrome c oxidase-like, subunit I domain"/>
    <property type="match status" value="1"/>
</dbReference>
<feature type="transmembrane region" description="Helical" evidence="1">
    <location>
        <begin position="274"/>
        <end position="295"/>
    </location>
</feature>
<feature type="transmembrane region" description="Helical" evidence="1">
    <location>
        <begin position="7"/>
        <end position="32"/>
    </location>
</feature>
<feature type="transmembrane region" description="Helical" evidence="1">
    <location>
        <begin position="79"/>
        <end position="97"/>
    </location>
</feature>
<gene>
    <name evidence="2" type="ORF">DFP98_10941</name>
</gene>
<feature type="transmembrane region" description="Helical" evidence="1">
    <location>
        <begin position="236"/>
        <end position="254"/>
    </location>
</feature>
<feature type="transmembrane region" description="Helical" evidence="1">
    <location>
        <begin position="143"/>
        <end position="166"/>
    </location>
</feature>
<feature type="transmembrane region" description="Helical" evidence="1">
    <location>
        <begin position="44"/>
        <end position="67"/>
    </location>
</feature>
<keyword evidence="1" id="KW-0472">Membrane</keyword>
<dbReference type="SUPFAM" id="SSF81442">
    <property type="entry name" value="Cytochrome c oxidase subunit I-like"/>
    <property type="match status" value="1"/>
</dbReference>
<sequence>MSRLPFLFIVTGIAGFVLFHALSLFSLSGWLGEELRGPSGWFHIHLFVLGWATMLAMGAVYQLINVILQSSLYSERLGYVHYALFTVGLSGLLIGFIRGEIYWIAAFASLAFCGIAVFAWNIGATLIRASRWNAITLSATSSVVFLLLTGVTGMAMGLNFATGIWANYHDNLFGAHIWLGTVGWFGLLITGFSYKMLPMFYLAHDYPTRLQTAVLALWNASVVAGALAFLADWGEWAIQTALLLLAVAVVLYNVHLLQIKKKRHKRTPGSGIKWTVYASQAFACTTITAFVYAVIYPQQALQGPAIAVAGWAYLGGWVSFTILGYASKIVPFLWWTYKYGKRAGKPGTPVMADLLSEQKTNVGLAFIAAFSLVLLGGLAAQSSALIGIAGTALSVLSIAYISLISLVFSR</sequence>
<proteinExistence type="predicted"/>
<feature type="transmembrane region" description="Helical" evidence="1">
    <location>
        <begin position="386"/>
        <end position="408"/>
    </location>
</feature>
<name>A0A3D9JU29_9BACL</name>
<comment type="caution">
    <text evidence="2">The sequence shown here is derived from an EMBL/GenBank/DDBJ whole genome shotgun (WGS) entry which is preliminary data.</text>
</comment>
<dbReference type="EMBL" id="QRDZ01000009">
    <property type="protein sequence ID" value="RED77430.1"/>
    <property type="molecule type" value="Genomic_DNA"/>
</dbReference>
<dbReference type="Proteomes" id="UP000256977">
    <property type="component" value="Unassembled WGS sequence"/>
</dbReference>
<keyword evidence="3" id="KW-1185">Reference proteome</keyword>
<protein>
    <submittedName>
        <fullName evidence="2">Uncharacterized protein</fullName>
    </submittedName>
</protein>
<keyword evidence="1" id="KW-0812">Transmembrane</keyword>
<feature type="transmembrane region" description="Helical" evidence="1">
    <location>
        <begin position="172"/>
        <end position="192"/>
    </location>
</feature>
<feature type="transmembrane region" description="Helical" evidence="1">
    <location>
        <begin position="103"/>
        <end position="122"/>
    </location>
</feature>
<feature type="transmembrane region" description="Helical" evidence="1">
    <location>
        <begin position="361"/>
        <end position="380"/>
    </location>
</feature>
<feature type="transmembrane region" description="Helical" evidence="1">
    <location>
        <begin position="315"/>
        <end position="335"/>
    </location>
</feature>
<evidence type="ECO:0000256" key="1">
    <source>
        <dbReference type="SAM" id="Phobius"/>
    </source>
</evidence>